<evidence type="ECO:0000256" key="7">
    <source>
        <dbReference type="ARBA" id="ARBA00022842"/>
    </source>
</evidence>
<dbReference type="Gene3D" id="3.60.10.10">
    <property type="entry name" value="Endonuclease/exonuclease/phosphatase"/>
    <property type="match status" value="1"/>
</dbReference>
<evidence type="ECO:0000256" key="2">
    <source>
        <dbReference type="ARBA" id="ARBA00004496"/>
    </source>
</evidence>
<dbReference type="FunFam" id="3.60.10.10:FF:000012">
    <property type="entry name" value="nocturnin isoform X2"/>
    <property type="match status" value="1"/>
</dbReference>
<comment type="caution">
    <text evidence="11">The sequence shown here is derived from an EMBL/GenBank/DDBJ whole genome shotgun (WGS) entry which is preliminary data.</text>
</comment>
<feature type="domain" description="Endonuclease/exonuclease/phosphatase" evidence="10">
    <location>
        <begin position="120"/>
        <end position="385"/>
    </location>
</feature>
<proteinExistence type="inferred from homology"/>
<dbReference type="SUPFAM" id="SSF56219">
    <property type="entry name" value="DNase I-like"/>
    <property type="match status" value="1"/>
</dbReference>
<dbReference type="Pfam" id="PF03372">
    <property type="entry name" value="Exo_endo_phos"/>
    <property type="match status" value="1"/>
</dbReference>
<dbReference type="GO" id="GO:0005737">
    <property type="term" value="C:cytoplasm"/>
    <property type="evidence" value="ECO:0007669"/>
    <property type="project" value="UniProtKB-SubCell"/>
</dbReference>
<dbReference type="GO" id="GO:0048511">
    <property type="term" value="P:rhythmic process"/>
    <property type="evidence" value="ECO:0007669"/>
    <property type="project" value="UniProtKB-KW"/>
</dbReference>
<dbReference type="AlphaFoldDB" id="A0A6A4X2A4"/>
<protein>
    <recommendedName>
        <fullName evidence="9">Nocturnin</fullName>
    </recommendedName>
</protein>
<evidence type="ECO:0000313" key="11">
    <source>
        <dbReference type="EMBL" id="KAF0313816.1"/>
    </source>
</evidence>
<dbReference type="EMBL" id="VIIS01000069">
    <property type="protein sequence ID" value="KAF0313816.1"/>
    <property type="molecule type" value="Genomic_DNA"/>
</dbReference>
<evidence type="ECO:0000256" key="6">
    <source>
        <dbReference type="ARBA" id="ARBA00022801"/>
    </source>
</evidence>
<dbReference type="GO" id="GO:0046872">
    <property type="term" value="F:metal ion binding"/>
    <property type="evidence" value="ECO:0007669"/>
    <property type="project" value="UniProtKB-KW"/>
</dbReference>
<gene>
    <name evidence="11" type="primary">noct</name>
    <name evidence="11" type="ORF">FJT64_015671</name>
</gene>
<keyword evidence="5" id="KW-0479">Metal-binding</keyword>
<keyword evidence="6" id="KW-0378">Hydrolase</keyword>
<evidence type="ECO:0000256" key="9">
    <source>
        <dbReference type="ARBA" id="ARBA00023807"/>
    </source>
</evidence>
<evidence type="ECO:0000256" key="4">
    <source>
        <dbReference type="ARBA" id="ARBA00022490"/>
    </source>
</evidence>
<evidence type="ECO:0000256" key="8">
    <source>
        <dbReference type="ARBA" id="ARBA00023108"/>
    </source>
</evidence>
<dbReference type="InterPro" id="IPR036691">
    <property type="entry name" value="Endo/exonu/phosph_ase_sf"/>
</dbReference>
<dbReference type="Proteomes" id="UP000440578">
    <property type="component" value="Unassembled WGS sequence"/>
</dbReference>
<evidence type="ECO:0000256" key="5">
    <source>
        <dbReference type="ARBA" id="ARBA00022723"/>
    </source>
</evidence>
<evidence type="ECO:0000259" key="10">
    <source>
        <dbReference type="Pfam" id="PF03372"/>
    </source>
</evidence>
<dbReference type="InterPro" id="IPR050410">
    <property type="entry name" value="CCR4/nocturin_mRNA_transcr"/>
</dbReference>
<evidence type="ECO:0000313" key="12">
    <source>
        <dbReference type="Proteomes" id="UP000440578"/>
    </source>
</evidence>
<comment type="subcellular location">
    <subcellularLocation>
        <location evidence="2">Cytoplasm</location>
    </subcellularLocation>
</comment>
<keyword evidence="12" id="KW-1185">Reference proteome</keyword>
<organism evidence="11 12">
    <name type="scientific">Amphibalanus amphitrite</name>
    <name type="common">Striped barnacle</name>
    <name type="synonym">Balanus amphitrite</name>
    <dbReference type="NCBI Taxonomy" id="1232801"/>
    <lineage>
        <taxon>Eukaryota</taxon>
        <taxon>Metazoa</taxon>
        <taxon>Ecdysozoa</taxon>
        <taxon>Arthropoda</taxon>
        <taxon>Crustacea</taxon>
        <taxon>Multicrustacea</taxon>
        <taxon>Cirripedia</taxon>
        <taxon>Thoracica</taxon>
        <taxon>Thoracicalcarea</taxon>
        <taxon>Balanomorpha</taxon>
        <taxon>Balanoidea</taxon>
        <taxon>Balanidae</taxon>
        <taxon>Amphibalaninae</taxon>
        <taxon>Amphibalanus</taxon>
    </lineage>
</organism>
<reference evidence="11 12" key="1">
    <citation type="submission" date="2019-07" db="EMBL/GenBank/DDBJ databases">
        <title>Draft genome assembly of a fouling barnacle, Amphibalanus amphitrite (Darwin, 1854): The first reference genome for Thecostraca.</title>
        <authorList>
            <person name="Kim W."/>
        </authorList>
    </citation>
    <scope>NUCLEOTIDE SEQUENCE [LARGE SCALE GENOMIC DNA]</scope>
    <source>
        <strain evidence="11">SNU_AA5</strain>
        <tissue evidence="11">Soma without cirri and trophi</tissue>
    </source>
</reference>
<dbReference type="InterPro" id="IPR005135">
    <property type="entry name" value="Endo/exonuclease/phosphatase"/>
</dbReference>
<dbReference type="GO" id="GO:0000175">
    <property type="term" value="F:3'-5'-RNA exonuclease activity"/>
    <property type="evidence" value="ECO:0007669"/>
    <property type="project" value="TreeGrafter"/>
</dbReference>
<accession>A0A6A4X2A4</accession>
<dbReference type="PANTHER" id="PTHR12121">
    <property type="entry name" value="CARBON CATABOLITE REPRESSOR PROTEIN 4"/>
    <property type="match status" value="1"/>
</dbReference>
<dbReference type="GO" id="GO:0006139">
    <property type="term" value="P:nucleobase-containing compound metabolic process"/>
    <property type="evidence" value="ECO:0007669"/>
    <property type="project" value="UniProtKB-ARBA"/>
</dbReference>
<sequence>MTMNLSELRESMAVAEQLAKQSIIRRQHPDELLGTDDKGGYIPPKQLLLYIVRMGSFTSAPKILNPDSADDALTFPEESMTPSEMESYCRQQLSELPPLLTREFTVIEQPADADNQFRIMQWNTLSQTLGVHNDNFTECPASALEWETRRYRLIEEISHYAPDVLCLQEVDHFKFFQKALGTIGYSGVFFEKPDSPCIYIKGNNGPDGCALFFRNERFELVRTETRVIEVWKVQSNQVVVLAILRDRRTGHEVCAVTTHLKARSGALLSAIRSEQGKDLLSFVSSHAGDRPIIVCGDFNAEPSEPVYATLTQDGAPELSSAYVQATGAEADYTTWKIRGSGEVCQTLDYVFLSSSRFSVESILPPPTEQQLGEARAPSFAYPSDHFSLVTDVSILPS</sequence>
<name>A0A6A4X2A4_AMPAM</name>
<keyword evidence="8" id="KW-0090">Biological rhythms</keyword>
<keyword evidence="7" id="KW-0460">Magnesium</keyword>
<comment type="cofactor">
    <cofactor evidence="1">
        <name>Mg(2+)</name>
        <dbReference type="ChEBI" id="CHEBI:18420"/>
    </cofactor>
</comment>
<evidence type="ECO:0000256" key="1">
    <source>
        <dbReference type="ARBA" id="ARBA00001946"/>
    </source>
</evidence>
<evidence type="ECO:0000256" key="3">
    <source>
        <dbReference type="ARBA" id="ARBA00010774"/>
    </source>
</evidence>
<dbReference type="PANTHER" id="PTHR12121:SF45">
    <property type="entry name" value="NOCTURNIN"/>
    <property type="match status" value="1"/>
</dbReference>
<keyword evidence="4" id="KW-0963">Cytoplasm</keyword>
<dbReference type="OrthoDB" id="276515at2759"/>
<comment type="similarity">
    <text evidence="3">Belongs to the CCR4/nocturin family.</text>
</comment>